<dbReference type="InterPro" id="IPR000504">
    <property type="entry name" value="RRM_dom"/>
</dbReference>
<evidence type="ECO:0000256" key="1">
    <source>
        <dbReference type="ARBA" id="ARBA00022884"/>
    </source>
</evidence>
<keyword evidence="1" id="KW-0694">RNA-binding</keyword>
<evidence type="ECO:0000313" key="3">
    <source>
        <dbReference type="EMBL" id="XAM18303.1"/>
    </source>
</evidence>
<dbReference type="InterPro" id="IPR048289">
    <property type="entry name" value="RRM2_NsCP33-like"/>
</dbReference>
<dbReference type="PROSITE" id="PS50102">
    <property type="entry name" value="RRM"/>
    <property type="match status" value="1"/>
</dbReference>
<name>A0ABZ3F7Z3_9HELI</name>
<dbReference type="RefSeq" id="WP_295701351.1">
    <property type="nucleotide sequence ID" value="NZ_CP145316.1"/>
</dbReference>
<dbReference type="SMART" id="SM00360">
    <property type="entry name" value="RRM"/>
    <property type="match status" value="1"/>
</dbReference>
<dbReference type="CDD" id="cd21608">
    <property type="entry name" value="RRM2_NsCP33_like"/>
    <property type="match status" value="1"/>
</dbReference>
<dbReference type="EMBL" id="CP145316">
    <property type="protein sequence ID" value="XAM18303.1"/>
    <property type="molecule type" value="Genomic_DNA"/>
</dbReference>
<gene>
    <name evidence="3" type="ORF">V3I05_01015</name>
</gene>
<dbReference type="Pfam" id="PF00076">
    <property type="entry name" value="RRM_1"/>
    <property type="match status" value="1"/>
</dbReference>
<dbReference type="PANTHER" id="PTHR15241:SF304">
    <property type="entry name" value="RRM DOMAIN-CONTAINING PROTEIN"/>
    <property type="match status" value="1"/>
</dbReference>
<reference evidence="3 4" key="1">
    <citation type="submission" date="2024-02" db="EMBL/GenBank/DDBJ databases">
        <title>Genome and pathogenicity analysis of Helicobacter mastomyrinus isolated from mice.</title>
        <authorList>
            <person name="Zhu L."/>
        </authorList>
    </citation>
    <scope>NUCLEOTIDE SEQUENCE [LARGE SCALE GENOMIC DNA]</scope>
    <source>
        <strain evidence="3 4">Hm-17</strain>
    </source>
</reference>
<evidence type="ECO:0000259" key="2">
    <source>
        <dbReference type="PROSITE" id="PS50102"/>
    </source>
</evidence>
<accession>A0ABZ3F7Z3</accession>
<dbReference type="PANTHER" id="PTHR15241">
    <property type="entry name" value="TRANSFORMER-2-RELATED"/>
    <property type="match status" value="1"/>
</dbReference>
<evidence type="ECO:0000313" key="4">
    <source>
        <dbReference type="Proteomes" id="UP001434737"/>
    </source>
</evidence>
<dbReference type="SUPFAM" id="SSF54928">
    <property type="entry name" value="RNA-binding domain, RBD"/>
    <property type="match status" value="1"/>
</dbReference>
<organism evidence="3 4">
    <name type="scientific">Helicobacter mastomyrinus</name>
    <dbReference type="NCBI Taxonomy" id="287948"/>
    <lineage>
        <taxon>Bacteria</taxon>
        <taxon>Pseudomonadati</taxon>
        <taxon>Campylobacterota</taxon>
        <taxon>Epsilonproteobacteria</taxon>
        <taxon>Campylobacterales</taxon>
        <taxon>Helicobacteraceae</taxon>
        <taxon>Helicobacter</taxon>
    </lineage>
</organism>
<feature type="domain" description="RRM" evidence="2">
    <location>
        <begin position="2"/>
        <end position="79"/>
    </location>
</feature>
<sequence>MKTLYVGNLVYAVTRDELKELFAPFGEVFSVKLINDRESGKPKGFGFVEMNDEDALKAIDALNEKDFRGRNLRVNEARPRQ</sequence>
<keyword evidence="4" id="KW-1185">Reference proteome</keyword>
<dbReference type="InterPro" id="IPR012677">
    <property type="entry name" value="Nucleotide-bd_a/b_plait_sf"/>
</dbReference>
<dbReference type="InterPro" id="IPR035979">
    <property type="entry name" value="RBD_domain_sf"/>
</dbReference>
<proteinExistence type="predicted"/>
<protein>
    <submittedName>
        <fullName evidence="3">RNA-binding protein</fullName>
    </submittedName>
</protein>
<dbReference type="Proteomes" id="UP001434737">
    <property type="component" value="Chromosome"/>
</dbReference>
<dbReference type="Gene3D" id="3.30.70.330">
    <property type="match status" value="1"/>
</dbReference>